<dbReference type="PRINTS" id="PR00625">
    <property type="entry name" value="JDOMAIN"/>
</dbReference>
<evidence type="ECO:0000259" key="3">
    <source>
        <dbReference type="PROSITE" id="PS50076"/>
    </source>
</evidence>
<evidence type="ECO:0000256" key="1">
    <source>
        <dbReference type="SAM" id="MobiDB-lite"/>
    </source>
</evidence>
<feature type="region of interest" description="Disordered" evidence="1">
    <location>
        <begin position="92"/>
        <end position="134"/>
    </location>
</feature>
<dbReference type="PANTHER" id="PTHR45184">
    <property type="entry name" value="DNAJ PROTEIN ERDJ3A"/>
    <property type="match status" value="1"/>
</dbReference>
<dbReference type="Proteomes" id="UP000289340">
    <property type="component" value="Chromosome 7"/>
</dbReference>
<evidence type="ECO:0000313" key="4">
    <source>
        <dbReference type="EMBL" id="RZC03061.1"/>
    </source>
</evidence>
<keyword evidence="2" id="KW-0732">Signal</keyword>
<evidence type="ECO:0000313" key="5">
    <source>
        <dbReference type="Proteomes" id="UP000289340"/>
    </source>
</evidence>
<feature type="chain" id="PRO_5019214266" evidence="2">
    <location>
        <begin position="28"/>
        <end position="492"/>
    </location>
</feature>
<dbReference type="AlphaFoldDB" id="A0A445JX44"/>
<dbReference type="CDD" id="cd06257">
    <property type="entry name" value="DnaJ"/>
    <property type="match status" value="1"/>
</dbReference>
<dbReference type="EMBL" id="QZWG01000007">
    <property type="protein sequence ID" value="RZC03061.1"/>
    <property type="molecule type" value="Genomic_DNA"/>
</dbReference>
<name>A0A445JX44_GLYSO</name>
<dbReference type="PROSITE" id="PS50076">
    <property type="entry name" value="DNAJ_2"/>
    <property type="match status" value="1"/>
</dbReference>
<dbReference type="SMART" id="SM00271">
    <property type="entry name" value="DnaJ"/>
    <property type="match status" value="1"/>
</dbReference>
<dbReference type="PROSITE" id="PS00636">
    <property type="entry name" value="DNAJ_1"/>
    <property type="match status" value="1"/>
</dbReference>
<dbReference type="InterPro" id="IPR052842">
    <property type="entry name" value="ER_Co-chaperone"/>
</dbReference>
<dbReference type="PANTHER" id="PTHR45184:SF1">
    <property type="entry name" value="DNAJ PROTEIN ERDJ3A"/>
    <property type="match status" value="1"/>
</dbReference>
<dbReference type="SUPFAM" id="SSF46565">
    <property type="entry name" value="Chaperone J-domain"/>
    <property type="match status" value="1"/>
</dbReference>
<comment type="caution">
    <text evidence="4">The sequence shown here is derived from an EMBL/GenBank/DDBJ whole genome shotgun (WGS) entry which is preliminary data.</text>
</comment>
<dbReference type="Pfam" id="PF00226">
    <property type="entry name" value="DnaJ"/>
    <property type="match status" value="1"/>
</dbReference>
<accession>A0A445JX44</accession>
<dbReference type="InterPro" id="IPR036869">
    <property type="entry name" value="J_dom_sf"/>
</dbReference>
<keyword evidence="5" id="KW-1185">Reference proteome</keyword>
<dbReference type="InterPro" id="IPR018253">
    <property type="entry name" value="DnaJ_domain_CS"/>
</dbReference>
<sequence>MKTRFPSTRVIFVASLCFLASFELLQAKTIDPYKVLGVDKNASQREIQKAFHKLSLQYHPDKNKSKGAQEKFSQINNAYEILSDEEKRKNYDMYGDEKGNPGFQGGHPGGQGGYTFTGGGPGQSHFNFKPGGDWQGMGGQGGSKSFSFSFGRGSGDSNPFGFGLDDLFGSFFGGGGGGSQFGGFGSSAKSQSGSKSSSKSLRAVNSQIYKKEIENAGMTWLLLSYMPSSMEIQYFESTIEEVASSLQGALKVGSINCEKEVSFCKELSIYPRRAPRLIVFSYKENEKGYLVEYRGNLAAKNLKAFCQEYLPRFSKRTDLNHLDQFSTTGKLPRVLLLSTKKDTPVIWRVLSGLYHKRITFIDAEVHDVSDPRVKTLGVDALPAIVGWLPNGEKRVLKTGISVKDLKSAVLDLSNILDSFEKVSKKESSGQAKEAQTDSDEGRVPLLSKSNIEALCGEKTPVCIIGAFSSSKAREKLESILSLVSVHFIHLLV</sequence>
<proteinExistence type="predicted"/>
<feature type="signal peptide" evidence="2">
    <location>
        <begin position="1"/>
        <end position="27"/>
    </location>
</feature>
<reference evidence="4 5" key="1">
    <citation type="submission" date="2018-09" db="EMBL/GenBank/DDBJ databases">
        <title>A high-quality reference genome of wild soybean provides a powerful tool to mine soybean genomes.</title>
        <authorList>
            <person name="Xie M."/>
            <person name="Chung C.Y.L."/>
            <person name="Li M.-W."/>
            <person name="Wong F.-L."/>
            <person name="Chan T.-F."/>
            <person name="Lam H.-M."/>
        </authorList>
    </citation>
    <scope>NUCLEOTIDE SEQUENCE [LARGE SCALE GENOMIC DNA]</scope>
    <source>
        <strain evidence="5">cv. W05</strain>
        <tissue evidence="4">Hypocotyl of etiolated seedlings</tissue>
    </source>
</reference>
<evidence type="ECO:0000256" key="2">
    <source>
        <dbReference type="SAM" id="SignalP"/>
    </source>
</evidence>
<dbReference type="Gene3D" id="1.10.287.110">
    <property type="entry name" value="DnaJ domain"/>
    <property type="match status" value="1"/>
</dbReference>
<feature type="domain" description="J" evidence="3">
    <location>
        <begin position="31"/>
        <end position="95"/>
    </location>
</feature>
<dbReference type="InterPro" id="IPR001623">
    <property type="entry name" value="DnaJ_domain"/>
</dbReference>
<organism evidence="4 5">
    <name type="scientific">Glycine soja</name>
    <name type="common">Wild soybean</name>
    <dbReference type="NCBI Taxonomy" id="3848"/>
    <lineage>
        <taxon>Eukaryota</taxon>
        <taxon>Viridiplantae</taxon>
        <taxon>Streptophyta</taxon>
        <taxon>Embryophyta</taxon>
        <taxon>Tracheophyta</taxon>
        <taxon>Spermatophyta</taxon>
        <taxon>Magnoliopsida</taxon>
        <taxon>eudicotyledons</taxon>
        <taxon>Gunneridae</taxon>
        <taxon>Pentapetalae</taxon>
        <taxon>rosids</taxon>
        <taxon>fabids</taxon>
        <taxon>Fabales</taxon>
        <taxon>Fabaceae</taxon>
        <taxon>Papilionoideae</taxon>
        <taxon>50 kb inversion clade</taxon>
        <taxon>NPAAA clade</taxon>
        <taxon>indigoferoid/millettioid clade</taxon>
        <taxon>Phaseoleae</taxon>
        <taxon>Glycine</taxon>
        <taxon>Glycine subgen. Soja</taxon>
    </lineage>
</organism>
<dbReference type="SUPFAM" id="SSF52833">
    <property type="entry name" value="Thioredoxin-like"/>
    <property type="match status" value="1"/>
</dbReference>
<dbReference type="InterPro" id="IPR036249">
    <property type="entry name" value="Thioredoxin-like_sf"/>
</dbReference>
<dbReference type="Pfam" id="PF13848">
    <property type="entry name" value="Thioredoxin_6"/>
    <property type="match status" value="1"/>
</dbReference>
<feature type="compositionally biased region" description="Gly residues" evidence="1">
    <location>
        <begin position="102"/>
        <end position="122"/>
    </location>
</feature>
<protein>
    <submittedName>
        <fullName evidence="4">DnaJ protein ERDJ3A isoform B</fullName>
    </submittedName>
</protein>
<gene>
    <name evidence="4" type="ORF">D0Y65_017933</name>
</gene>
<dbReference type="Gene3D" id="3.40.30.10">
    <property type="entry name" value="Glutaredoxin"/>
    <property type="match status" value="1"/>
</dbReference>